<dbReference type="EMBL" id="CAJQZP010000992">
    <property type="protein sequence ID" value="CAG5007552.1"/>
    <property type="molecule type" value="Genomic_DNA"/>
</dbReference>
<sequence>MWFLRSESVMGPQHQGERVKYDVVVSKLGKEELSQVSGLISNPQDQGRYTALKTWLLRVFQASAEAQFNKLVWGMKS</sequence>
<organism evidence="2 3">
    <name type="scientific">Parnassius apollo</name>
    <name type="common">Apollo butterfly</name>
    <name type="synonym">Papilio apollo</name>
    <dbReference type="NCBI Taxonomy" id="110799"/>
    <lineage>
        <taxon>Eukaryota</taxon>
        <taxon>Metazoa</taxon>
        <taxon>Ecdysozoa</taxon>
        <taxon>Arthropoda</taxon>
        <taxon>Hexapoda</taxon>
        <taxon>Insecta</taxon>
        <taxon>Pterygota</taxon>
        <taxon>Neoptera</taxon>
        <taxon>Endopterygota</taxon>
        <taxon>Lepidoptera</taxon>
        <taxon>Glossata</taxon>
        <taxon>Ditrysia</taxon>
        <taxon>Papilionoidea</taxon>
        <taxon>Papilionidae</taxon>
        <taxon>Parnassiinae</taxon>
        <taxon>Parnassini</taxon>
        <taxon>Parnassius</taxon>
        <taxon>Parnassius</taxon>
    </lineage>
</organism>
<accession>A0A8S3X754</accession>
<name>A0A8S3X754_PARAO</name>
<protein>
    <submittedName>
        <fullName evidence="2">(apollo) hypothetical protein</fullName>
    </submittedName>
</protein>
<dbReference type="InterPro" id="IPR055469">
    <property type="entry name" value="DUF7041"/>
</dbReference>
<feature type="domain" description="DUF7041" evidence="1">
    <location>
        <begin position="1"/>
        <end position="72"/>
    </location>
</feature>
<evidence type="ECO:0000313" key="2">
    <source>
        <dbReference type="EMBL" id="CAG5007552.1"/>
    </source>
</evidence>
<proteinExistence type="predicted"/>
<comment type="caution">
    <text evidence="2">The sequence shown here is derived from an EMBL/GenBank/DDBJ whole genome shotgun (WGS) entry which is preliminary data.</text>
</comment>
<dbReference type="Pfam" id="PF23055">
    <property type="entry name" value="DUF7041"/>
    <property type="match status" value="1"/>
</dbReference>
<reference evidence="2" key="1">
    <citation type="submission" date="2021-04" db="EMBL/GenBank/DDBJ databases">
        <authorList>
            <person name="Tunstrom K."/>
        </authorList>
    </citation>
    <scope>NUCLEOTIDE SEQUENCE</scope>
</reference>
<evidence type="ECO:0000313" key="3">
    <source>
        <dbReference type="Proteomes" id="UP000691718"/>
    </source>
</evidence>
<evidence type="ECO:0000259" key="1">
    <source>
        <dbReference type="Pfam" id="PF23055"/>
    </source>
</evidence>
<dbReference type="AlphaFoldDB" id="A0A8S3X754"/>
<keyword evidence="3" id="KW-1185">Reference proteome</keyword>
<dbReference type="Proteomes" id="UP000691718">
    <property type="component" value="Unassembled WGS sequence"/>
</dbReference>
<dbReference type="OrthoDB" id="10257314at2759"/>
<gene>
    <name evidence="2" type="ORF">PAPOLLO_LOCUS14942</name>
</gene>